<evidence type="ECO:0000256" key="1">
    <source>
        <dbReference type="SAM" id="SignalP"/>
    </source>
</evidence>
<reference evidence="2 3" key="1">
    <citation type="submission" date="2019-03" db="EMBL/GenBank/DDBJ databases">
        <title>Genomic Encyclopedia of Type Strains, Phase IV (KMG-IV): sequencing the most valuable type-strain genomes for metagenomic binning, comparative biology and taxonomic classification.</title>
        <authorList>
            <person name="Goeker M."/>
        </authorList>
    </citation>
    <scope>NUCLEOTIDE SEQUENCE [LARGE SCALE GENOMIC DNA]</scope>
    <source>
        <strain evidence="2 3">DSM 4868</strain>
    </source>
</reference>
<dbReference type="OrthoDB" id="7876121at2"/>
<dbReference type="EMBL" id="SLWW01000009">
    <property type="protein sequence ID" value="TCO70515.1"/>
    <property type="molecule type" value="Genomic_DNA"/>
</dbReference>
<comment type="caution">
    <text evidence="2">The sequence shown here is derived from an EMBL/GenBank/DDBJ whole genome shotgun (WGS) entry which is preliminary data.</text>
</comment>
<keyword evidence="1" id="KW-0732">Signal</keyword>
<accession>A0A4R2KUX3</accession>
<dbReference type="AlphaFoldDB" id="A0A4R2KUX3"/>
<keyword evidence="3" id="KW-1185">Reference proteome</keyword>
<protein>
    <submittedName>
        <fullName evidence="2">Uncharacterized protein</fullName>
    </submittedName>
</protein>
<evidence type="ECO:0000313" key="3">
    <source>
        <dbReference type="Proteomes" id="UP000295142"/>
    </source>
</evidence>
<name>A0A4R2KUX3_9RHOB</name>
<dbReference type="RefSeq" id="WP_132545186.1">
    <property type="nucleotide sequence ID" value="NZ_SLWW01000009.1"/>
</dbReference>
<dbReference type="Proteomes" id="UP000295142">
    <property type="component" value="Unassembled WGS sequence"/>
</dbReference>
<evidence type="ECO:0000313" key="2">
    <source>
        <dbReference type="EMBL" id="TCO70515.1"/>
    </source>
</evidence>
<feature type="chain" id="PRO_5020716746" evidence="1">
    <location>
        <begin position="30"/>
        <end position="196"/>
    </location>
</feature>
<sequence>MHGTVVQKALATVALTALVLAPQPGPVLAAAPLPQMPAVGIPGVTRTTATAATTDRIVRQIEAARDFCGRIAQREYTIDCLAAALDRVARDMPGGDYDAAGRIIGRTARDLRRLAEANADPALPRGRVRVGDTLSPRALTPVRRDALGPLGDRAAALLQEAETELLRAVEGSARRMIHYQRIAAAVGSAKVLMRSI</sequence>
<organism evidence="2 3">
    <name type="scientific">Rhodovulum euryhalinum</name>
    <dbReference type="NCBI Taxonomy" id="35805"/>
    <lineage>
        <taxon>Bacteria</taxon>
        <taxon>Pseudomonadati</taxon>
        <taxon>Pseudomonadota</taxon>
        <taxon>Alphaproteobacteria</taxon>
        <taxon>Rhodobacterales</taxon>
        <taxon>Paracoccaceae</taxon>
        <taxon>Rhodovulum</taxon>
    </lineage>
</organism>
<gene>
    <name evidence="2" type="ORF">EV655_10962</name>
</gene>
<proteinExistence type="predicted"/>
<feature type="signal peptide" evidence="1">
    <location>
        <begin position="1"/>
        <end position="29"/>
    </location>
</feature>